<name>A0ABU1FVW4_9MICC</name>
<evidence type="ECO:0000313" key="2">
    <source>
        <dbReference type="EMBL" id="MDR5712819.1"/>
    </source>
</evidence>
<protein>
    <submittedName>
        <fullName evidence="2">Uncharacterized protein</fullName>
    </submittedName>
</protein>
<proteinExistence type="predicted"/>
<gene>
    <name evidence="2" type="ORF">RH857_11875</name>
</gene>
<comment type="caution">
    <text evidence="2">The sequence shown here is derived from an EMBL/GenBank/DDBJ whole genome shotgun (WGS) entry which is preliminary data.</text>
</comment>
<dbReference type="RefSeq" id="WP_310538191.1">
    <property type="nucleotide sequence ID" value="NZ_BAAAOC010000017.1"/>
</dbReference>
<dbReference type="EMBL" id="JAVKGT010000038">
    <property type="protein sequence ID" value="MDR5712819.1"/>
    <property type="molecule type" value="Genomic_DNA"/>
</dbReference>
<reference evidence="3" key="1">
    <citation type="submission" date="2023-07" db="EMBL/GenBank/DDBJ databases">
        <title>Description of three actinobacteria isolated from air of manufacturing shop in a pharmaceutical factory.</title>
        <authorList>
            <person name="Zhang D.-F."/>
        </authorList>
    </citation>
    <scope>NUCLEOTIDE SEQUENCE [LARGE SCALE GENOMIC DNA]</scope>
    <source>
        <strain evidence="3">CCTCC AB 207010</strain>
    </source>
</reference>
<organism evidence="2 3">
    <name type="scientific">Nesterenkonia flava</name>
    <dbReference type="NCBI Taxonomy" id="469799"/>
    <lineage>
        <taxon>Bacteria</taxon>
        <taxon>Bacillati</taxon>
        <taxon>Actinomycetota</taxon>
        <taxon>Actinomycetes</taxon>
        <taxon>Micrococcales</taxon>
        <taxon>Micrococcaceae</taxon>
        <taxon>Nesterenkonia</taxon>
    </lineage>
</organism>
<evidence type="ECO:0000256" key="1">
    <source>
        <dbReference type="SAM" id="MobiDB-lite"/>
    </source>
</evidence>
<sequence length="61" mass="6692">MAHHGSVGHAPDTGESPLHRLDNGTSLEVSFHAQLRESGFEISQDKAELLRVRTVPARSRC</sequence>
<keyword evidence="3" id="KW-1185">Reference proteome</keyword>
<dbReference type="Proteomes" id="UP001260872">
    <property type="component" value="Unassembled WGS sequence"/>
</dbReference>
<evidence type="ECO:0000313" key="3">
    <source>
        <dbReference type="Proteomes" id="UP001260872"/>
    </source>
</evidence>
<feature type="region of interest" description="Disordered" evidence="1">
    <location>
        <begin position="1"/>
        <end position="23"/>
    </location>
</feature>
<accession>A0ABU1FVW4</accession>